<dbReference type="EMBL" id="VSSQ01044687">
    <property type="protein sequence ID" value="MPM98533.1"/>
    <property type="molecule type" value="Genomic_DNA"/>
</dbReference>
<comment type="caution">
    <text evidence="1">The sequence shown here is derived from an EMBL/GenBank/DDBJ whole genome shotgun (WGS) entry which is preliminary data.</text>
</comment>
<dbReference type="AlphaFoldDB" id="A0A645ECP7"/>
<name>A0A645ECP7_9ZZZZ</name>
<evidence type="ECO:0000313" key="1">
    <source>
        <dbReference type="EMBL" id="MPM98533.1"/>
    </source>
</evidence>
<sequence length="53" mass="5644">MEAAEAAAVRLGGIVFERLGGKPEAPFKAPYKRNLAYAGLKRAVAKLREGATQ</sequence>
<accession>A0A645ECP7</accession>
<proteinExistence type="predicted"/>
<organism evidence="1">
    <name type="scientific">bioreactor metagenome</name>
    <dbReference type="NCBI Taxonomy" id="1076179"/>
    <lineage>
        <taxon>unclassified sequences</taxon>
        <taxon>metagenomes</taxon>
        <taxon>ecological metagenomes</taxon>
    </lineage>
</organism>
<reference evidence="1" key="1">
    <citation type="submission" date="2019-08" db="EMBL/GenBank/DDBJ databases">
        <authorList>
            <person name="Kucharzyk K."/>
            <person name="Murdoch R.W."/>
            <person name="Higgins S."/>
            <person name="Loffler F."/>
        </authorList>
    </citation>
    <scope>NUCLEOTIDE SEQUENCE</scope>
</reference>
<gene>
    <name evidence="1" type="ORF">SDC9_145721</name>
</gene>
<protein>
    <submittedName>
        <fullName evidence="1">Uncharacterized protein</fullName>
    </submittedName>
</protein>